<comment type="catalytic activity">
    <reaction evidence="12 13">
        <text>(S)-2,3,4,5-tetrahydrodipicolinate + NAD(+) + H2O = (2S,4S)-4-hydroxy-2,3,4,5-tetrahydrodipicolinate + NADH + H(+)</text>
        <dbReference type="Rhea" id="RHEA:35323"/>
        <dbReference type="ChEBI" id="CHEBI:15377"/>
        <dbReference type="ChEBI" id="CHEBI:15378"/>
        <dbReference type="ChEBI" id="CHEBI:16845"/>
        <dbReference type="ChEBI" id="CHEBI:57540"/>
        <dbReference type="ChEBI" id="CHEBI:57945"/>
        <dbReference type="ChEBI" id="CHEBI:67139"/>
        <dbReference type="EC" id="1.17.1.8"/>
    </reaction>
</comment>
<dbReference type="GO" id="GO:0019877">
    <property type="term" value="P:diaminopimelate biosynthetic process"/>
    <property type="evidence" value="ECO:0007669"/>
    <property type="project" value="UniProtKB-UniRule"/>
</dbReference>
<evidence type="ECO:0000256" key="6">
    <source>
        <dbReference type="ARBA" id="ARBA00023002"/>
    </source>
</evidence>
<feature type="active site" description="Proton donor" evidence="13">
    <location>
        <position position="148"/>
    </location>
</feature>
<evidence type="ECO:0000259" key="15">
    <source>
        <dbReference type="Pfam" id="PF01113"/>
    </source>
</evidence>
<dbReference type="Pfam" id="PF05173">
    <property type="entry name" value="DapB_C"/>
    <property type="match status" value="1"/>
</dbReference>
<comment type="similarity">
    <text evidence="1 13">Belongs to the DapB family.</text>
</comment>
<dbReference type="Gene3D" id="3.40.50.720">
    <property type="entry name" value="NAD(P)-binding Rossmann-like Domain"/>
    <property type="match status" value="1"/>
</dbReference>
<keyword evidence="18" id="KW-1185">Reference proteome</keyword>
<feature type="binding site" evidence="13">
    <location>
        <begin position="154"/>
        <end position="155"/>
    </location>
    <ligand>
        <name>(S)-2,3,4,5-tetrahydrodipicolinate</name>
        <dbReference type="ChEBI" id="CHEBI:16845"/>
    </ligand>
</feature>
<comment type="caution">
    <text evidence="17">The sequence shown here is derived from an EMBL/GenBank/DDBJ whole genome shotgun (WGS) entry which is preliminary data.</text>
</comment>
<keyword evidence="5 13" id="KW-0220">Diaminopimelate biosynthesis</keyword>
<feature type="binding site" evidence="13">
    <location>
        <begin position="88"/>
        <end position="90"/>
    </location>
    <ligand>
        <name>NAD(+)</name>
        <dbReference type="ChEBI" id="CHEBI:57540"/>
    </ligand>
</feature>
<feature type="binding site" evidence="13">
    <location>
        <position position="37"/>
    </location>
    <ligand>
        <name>NAD(+)</name>
        <dbReference type="ChEBI" id="CHEBI:57540"/>
    </ligand>
</feature>
<feature type="binding site" evidence="13">
    <location>
        <position position="145"/>
    </location>
    <ligand>
        <name>(S)-2,3,4,5-tetrahydrodipicolinate</name>
        <dbReference type="ChEBI" id="CHEBI:16845"/>
    </ligand>
</feature>
<keyword evidence="8 13" id="KW-0457">Lysine biosynthesis</keyword>
<reference evidence="17 18" key="1">
    <citation type="journal article" date="2019" name="Int. J. Syst. Evol. Microbiol.">
        <title>The Global Catalogue of Microorganisms (GCM) 10K type strain sequencing project: providing services to taxonomists for standard genome sequencing and annotation.</title>
        <authorList>
            <consortium name="The Broad Institute Genomics Platform"/>
            <consortium name="The Broad Institute Genome Sequencing Center for Infectious Disease"/>
            <person name="Wu L."/>
            <person name="Ma J."/>
        </authorList>
    </citation>
    <scope>NUCLEOTIDE SEQUENCE [LARGE SCALE GENOMIC DNA]</scope>
    <source>
        <strain evidence="17 18">CGMCC 1.12543</strain>
    </source>
</reference>
<comment type="pathway">
    <text evidence="9 13">Amino-acid biosynthesis; L-lysine biosynthesis via DAP pathway; (S)-tetrahydrodipicolinate from L-aspartate: step 4/4.</text>
</comment>
<dbReference type="SUPFAM" id="SSF51735">
    <property type="entry name" value="NAD(P)-binding Rossmann-fold domains"/>
    <property type="match status" value="1"/>
</dbReference>
<dbReference type="EMBL" id="JBHSQH010000001">
    <property type="protein sequence ID" value="MFC5970454.1"/>
    <property type="molecule type" value="Genomic_DNA"/>
</dbReference>
<dbReference type="GO" id="GO:0016726">
    <property type="term" value="F:oxidoreductase activity, acting on CH or CH2 groups, NAD or NADP as acceptor"/>
    <property type="evidence" value="ECO:0007669"/>
    <property type="project" value="UniProtKB-UniRule"/>
</dbReference>
<dbReference type="InterPro" id="IPR036291">
    <property type="entry name" value="NAD(P)-bd_dom_sf"/>
</dbReference>
<accession>A0ABD5RJE8</accession>
<dbReference type="PIRSF" id="PIRSF000161">
    <property type="entry name" value="DHPR"/>
    <property type="match status" value="1"/>
</dbReference>
<dbReference type="SUPFAM" id="SSF55347">
    <property type="entry name" value="Glyceraldehyde-3-phosphate dehydrogenase-like, C-terminal domain"/>
    <property type="match status" value="1"/>
</dbReference>
<evidence type="ECO:0000256" key="10">
    <source>
        <dbReference type="ARBA" id="ARBA00038983"/>
    </source>
</evidence>
<evidence type="ECO:0000256" key="7">
    <source>
        <dbReference type="ARBA" id="ARBA00023027"/>
    </source>
</evidence>
<gene>
    <name evidence="13 17" type="primary">dapB</name>
    <name evidence="17" type="ORF">ACFPYI_03845</name>
</gene>
<feature type="region of interest" description="Disordered" evidence="14">
    <location>
        <begin position="168"/>
        <end position="193"/>
    </location>
</feature>
<keyword evidence="2 13" id="KW-0963">Cytoplasm</keyword>
<comment type="caution">
    <text evidence="13">Was originally thought to be a dihydrodipicolinate reductase (DHDPR), catalyzing the conversion of dihydrodipicolinate to tetrahydrodipicolinate. However, it was shown in E.coli that the substrate of the enzymatic reaction is not dihydrodipicolinate (DHDP) but in fact (2S,4S)-4-hydroxy-2,3,4,5-tetrahydrodipicolinic acid (HTPA), the product released by the DapA-catalyzed reaction.</text>
</comment>
<keyword evidence="3 13" id="KW-0028">Amino-acid biosynthesis</keyword>
<feature type="active site" description="Proton donor/acceptor" evidence="13">
    <location>
        <position position="144"/>
    </location>
</feature>
<dbReference type="InterPro" id="IPR022664">
    <property type="entry name" value="DapB_N_CS"/>
</dbReference>
<dbReference type="InterPro" id="IPR000846">
    <property type="entry name" value="DapB_N"/>
</dbReference>
<organism evidence="17 18">
    <name type="scientific">Halomarina salina</name>
    <dbReference type="NCBI Taxonomy" id="1872699"/>
    <lineage>
        <taxon>Archaea</taxon>
        <taxon>Methanobacteriati</taxon>
        <taxon>Methanobacteriota</taxon>
        <taxon>Stenosarchaea group</taxon>
        <taxon>Halobacteria</taxon>
        <taxon>Halobacteriales</taxon>
        <taxon>Natronomonadaceae</taxon>
        <taxon>Halomarina</taxon>
    </lineage>
</organism>
<dbReference type="AlphaFoldDB" id="A0ABD5RJE8"/>
<dbReference type="InterPro" id="IPR023940">
    <property type="entry name" value="DHDPR_bac"/>
</dbReference>
<comment type="subcellular location">
    <subcellularLocation>
        <location evidence="13">Cytoplasm</location>
    </subcellularLocation>
</comment>
<keyword evidence="6 13" id="KW-0560">Oxidoreductase</keyword>
<comment type="subunit">
    <text evidence="13">Homotetramer.</text>
</comment>
<dbReference type="GO" id="GO:0005737">
    <property type="term" value="C:cytoplasm"/>
    <property type="evidence" value="ECO:0007669"/>
    <property type="project" value="UniProtKB-SubCell"/>
</dbReference>
<feature type="domain" description="Dihydrodipicolinate reductase N-terminal" evidence="15">
    <location>
        <begin position="4"/>
        <end position="115"/>
    </location>
</feature>
<dbReference type="FunFam" id="3.30.360.10:FF:000009">
    <property type="entry name" value="4-hydroxy-tetrahydrodipicolinate reductase"/>
    <property type="match status" value="1"/>
</dbReference>
<sequence length="255" mass="27081">MSLRLAVTGATGRMAQEVVAEADERGDETLAVSRGAERVDGFEVSPADDLPTLLAEERPDALVDFTDPEASVEYVAACAEAGVPAVIGTTGFSDDQLDALRRASDEVPVLHAPNFSRGVAVLTDLVERATRLLPDYDVELTETHHREKRDAPSGTANALLDAIEAERADAGQDSGERVHGREGVAPRDDGDIGVHARRAGGVRGEHEVLFAGGDESLTLAHRAGSRRVFASGALDAAEWLAGRDAGWYEFEEVLA</sequence>
<feature type="binding site" evidence="13">
    <location>
        <begin position="112"/>
        <end position="115"/>
    </location>
    <ligand>
        <name>NAD(+)</name>
        <dbReference type="ChEBI" id="CHEBI:57540"/>
    </ligand>
</feature>
<feature type="binding site" evidence="13">
    <location>
        <begin position="9"/>
        <end position="14"/>
    </location>
    <ligand>
        <name>NAD(+)</name>
        <dbReference type="ChEBI" id="CHEBI:57540"/>
    </ligand>
</feature>
<dbReference type="InterPro" id="IPR022663">
    <property type="entry name" value="DapB_C"/>
</dbReference>
<keyword evidence="4 13" id="KW-0521">NADP</keyword>
<dbReference type="HAMAP" id="MF_00102">
    <property type="entry name" value="DapB"/>
    <property type="match status" value="1"/>
</dbReference>
<dbReference type="Gene3D" id="3.30.360.10">
    <property type="entry name" value="Dihydrodipicolinate Reductase, domain 2"/>
    <property type="match status" value="1"/>
</dbReference>
<protein>
    <recommendedName>
        <fullName evidence="10 13">4-hydroxy-tetrahydrodipicolinate reductase</fullName>
        <shortName evidence="13">HTPA reductase</shortName>
        <ecNumber evidence="10 13">1.17.1.8</ecNumber>
    </recommendedName>
</protein>
<evidence type="ECO:0000256" key="8">
    <source>
        <dbReference type="ARBA" id="ARBA00023154"/>
    </source>
</evidence>
<comment type="catalytic activity">
    <reaction evidence="11 13">
        <text>(S)-2,3,4,5-tetrahydrodipicolinate + NADP(+) + H2O = (2S,4S)-4-hydroxy-2,3,4,5-tetrahydrodipicolinate + NADPH + H(+)</text>
        <dbReference type="Rhea" id="RHEA:35331"/>
        <dbReference type="ChEBI" id="CHEBI:15377"/>
        <dbReference type="ChEBI" id="CHEBI:15378"/>
        <dbReference type="ChEBI" id="CHEBI:16845"/>
        <dbReference type="ChEBI" id="CHEBI:57783"/>
        <dbReference type="ChEBI" id="CHEBI:58349"/>
        <dbReference type="ChEBI" id="CHEBI:67139"/>
        <dbReference type="EC" id="1.17.1.8"/>
    </reaction>
</comment>
<evidence type="ECO:0000256" key="14">
    <source>
        <dbReference type="SAM" id="MobiDB-lite"/>
    </source>
</evidence>
<dbReference type="CDD" id="cd02274">
    <property type="entry name" value="DHDPR_N"/>
    <property type="match status" value="1"/>
</dbReference>
<evidence type="ECO:0000256" key="4">
    <source>
        <dbReference type="ARBA" id="ARBA00022857"/>
    </source>
</evidence>
<dbReference type="NCBIfam" id="TIGR00036">
    <property type="entry name" value="dapB"/>
    <property type="match status" value="1"/>
</dbReference>
<dbReference type="Pfam" id="PF01113">
    <property type="entry name" value="DapB_N"/>
    <property type="match status" value="1"/>
</dbReference>
<evidence type="ECO:0000256" key="5">
    <source>
        <dbReference type="ARBA" id="ARBA00022915"/>
    </source>
</evidence>
<dbReference type="GO" id="GO:0009089">
    <property type="term" value="P:lysine biosynthetic process via diaminopimelate"/>
    <property type="evidence" value="ECO:0007669"/>
    <property type="project" value="UniProtKB-UniRule"/>
</dbReference>
<feature type="domain" description="Dihydrodipicolinate reductase C-terminal" evidence="16">
    <location>
        <begin position="118"/>
        <end position="254"/>
    </location>
</feature>
<dbReference type="PROSITE" id="PS01298">
    <property type="entry name" value="DAPB"/>
    <property type="match status" value="1"/>
</dbReference>
<evidence type="ECO:0000256" key="12">
    <source>
        <dbReference type="ARBA" id="ARBA00049396"/>
    </source>
</evidence>
<evidence type="ECO:0000256" key="13">
    <source>
        <dbReference type="HAMAP-Rule" id="MF_00102"/>
    </source>
</evidence>
<name>A0ABD5RJE8_9EURY</name>
<evidence type="ECO:0000256" key="11">
    <source>
        <dbReference type="ARBA" id="ARBA00049080"/>
    </source>
</evidence>
<evidence type="ECO:0000313" key="18">
    <source>
        <dbReference type="Proteomes" id="UP001596099"/>
    </source>
</evidence>
<dbReference type="GO" id="GO:0008839">
    <property type="term" value="F:4-hydroxy-tetrahydrodipicolinate reductase"/>
    <property type="evidence" value="ECO:0007669"/>
    <property type="project" value="UniProtKB-UniRule"/>
</dbReference>
<dbReference type="GO" id="GO:0050661">
    <property type="term" value="F:NADP binding"/>
    <property type="evidence" value="ECO:0007669"/>
    <property type="project" value="UniProtKB-UniRule"/>
</dbReference>
<dbReference type="RefSeq" id="WP_247419621.1">
    <property type="nucleotide sequence ID" value="NZ_JALLGW010000002.1"/>
</dbReference>
<evidence type="ECO:0000256" key="9">
    <source>
        <dbReference type="ARBA" id="ARBA00037922"/>
    </source>
</evidence>
<comment type="function">
    <text evidence="13">Catalyzes the conversion of 4-hydroxy-tetrahydrodipicolinate (HTPA) to tetrahydrodipicolinate.</text>
</comment>
<dbReference type="PANTHER" id="PTHR20836:SF0">
    <property type="entry name" value="4-HYDROXY-TETRAHYDRODIPICOLINATE REDUCTASE 1, CHLOROPLASTIC-RELATED"/>
    <property type="match status" value="1"/>
</dbReference>
<evidence type="ECO:0000256" key="1">
    <source>
        <dbReference type="ARBA" id="ARBA00006642"/>
    </source>
</evidence>
<dbReference type="PANTHER" id="PTHR20836">
    <property type="entry name" value="DIHYDRODIPICOLINATE REDUCTASE"/>
    <property type="match status" value="1"/>
</dbReference>
<feature type="binding site" evidence="13">
    <location>
        <position position="38"/>
    </location>
    <ligand>
        <name>NADP(+)</name>
        <dbReference type="ChEBI" id="CHEBI:58349"/>
    </ligand>
</feature>
<evidence type="ECO:0000256" key="2">
    <source>
        <dbReference type="ARBA" id="ARBA00022490"/>
    </source>
</evidence>
<proteinExistence type="inferred from homology"/>
<dbReference type="Proteomes" id="UP001596099">
    <property type="component" value="Unassembled WGS sequence"/>
</dbReference>
<evidence type="ECO:0000313" key="17">
    <source>
        <dbReference type="EMBL" id="MFC5970454.1"/>
    </source>
</evidence>
<keyword evidence="7 13" id="KW-0520">NAD</keyword>
<evidence type="ECO:0000256" key="3">
    <source>
        <dbReference type="ARBA" id="ARBA00022605"/>
    </source>
</evidence>
<dbReference type="EC" id="1.17.1.8" evidence="10 13"/>
<evidence type="ECO:0000259" key="16">
    <source>
        <dbReference type="Pfam" id="PF05173"/>
    </source>
</evidence>
<dbReference type="GO" id="GO:0051287">
    <property type="term" value="F:NAD binding"/>
    <property type="evidence" value="ECO:0007669"/>
    <property type="project" value="UniProtKB-UniRule"/>
</dbReference>